<gene>
    <name evidence="1" type="ORF">GH714_010644</name>
</gene>
<dbReference type="InterPro" id="IPR004252">
    <property type="entry name" value="Probable_transposase_24"/>
</dbReference>
<name>A0A6A6M4K2_HEVBR</name>
<sequence>MAAPNSVLQKWQEAWSSANYKAKCEKFFANRHSETGAKYSGFPGTAGDLFTSIVISRGWERRGRDPQPQELFKATHKKKGTKELGDARARSIHECFI</sequence>
<evidence type="ECO:0000313" key="1">
    <source>
        <dbReference type="EMBL" id="KAF2308562.1"/>
    </source>
</evidence>
<dbReference type="EMBL" id="JAAGAX010000007">
    <property type="protein sequence ID" value="KAF2308562.1"/>
    <property type="molecule type" value="Genomic_DNA"/>
</dbReference>
<proteinExistence type="predicted"/>
<keyword evidence="2" id="KW-1185">Reference proteome</keyword>
<dbReference type="Pfam" id="PF03004">
    <property type="entry name" value="Transposase_24"/>
    <property type="match status" value="1"/>
</dbReference>
<reference evidence="1 2" key="1">
    <citation type="journal article" date="2020" name="Mol. Plant">
        <title>The Chromosome-Based Rubber Tree Genome Provides New Insights into Spurge Genome Evolution and Rubber Biosynthesis.</title>
        <authorList>
            <person name="Liu J."/>
            <person name="Shi C."/>
            <person name="Shi C.C."/>
            <person name="Li W."/>
            <person name="Zhang Q.J."/>
            <person name="Zhang Y."/>
            <person name="Li K."/>
            <person name="Lu H.F."/>
            <person name="Shi C."/>
            <person name="Zhu S.T."/>
            <person name="Xiao Z.Y."/>
            <person name="Nan H."/>
            <person name="Yue Y."/>
            <person name="Zhu X.G."/>
            <person name="Wu Y."/>
            <person name="Hong X.N."/>
            <person name="Fan G.Y."/>
            <person name="Tong Y."/>
            <person name="Zhang D."/>
            <person name="Mao C.L."/>
            <person name="Liu Y.L."/>
            <person name="Hao S.J."/>
            <person name="Liu W.Q."/>
            <person name="Lv M.Q."/>
            <person name="Zhang H.B."/>
            <person name="Liu Y."/>
            <person name="Hu-Tang G.R."/>
            <person name="Wang J.P."/>
            <person name="Wang J.H."/>
            <person name="Sun Y.H."/>
            <person name="Ni S.B."/>
            <person name="Chen W.B."/>
            <person name="Zhang X.C."/>
            <person name="Jiao Y.N."/>
            <person name="Eichler E.E."/>
            <person name="Li G.H."/>
            <person name="Liu X."/>
            <person name="Gao L.Z."/>
        </authorList>
    </citation>
    <scope>NUCLEOTIDE SEQUENCE [LARGE SCALE GENOMIC DNA]</scope>
    <source>
        <strain evidence="2">cv. GT1</strain>
        <tissue evidence="1">Leaf</tissue>
    </source>
</reference>
<organism evidence="1 2">
    <name type="scientific">Hevea brasiliensis</name>
    <name type="common">Para rubber tree</name>
    <name type="synonym">Siphonia brasiliensis</name>
    <dbReference type="NCBI Taxonomy" id="3981"/>
    <lineage>
        <taxon>Eukaryota</taxon>
        <taxon>Viridiplantae</taxon>
        <taxon>Streptophyta</taxon>
        <taxon>Embryophyta</taxon>
        <taxon>Tracheophyta</taxon>
        <taxon>Spermatophyta</taxon>
        <taxon>Magnoliopsida</taxon>
        <taxon>eudicotyledons</taxon>
        <taxon>Gunneridae</taxon>
        <taxon>Pentapetalae</taxon>
        <taxon>rosids</taxon>
        <taxon>fabids</taxon>
        <taxon>Malpighiales</taxon>
        <taxon>Euphorbiaceae</taxon>
        <taxon>Crotonoideae</taxon>
        <taxon>Micrandreae</taxon>
        <taxon>Hevea</taxon>
    </lineage>
</organism>
<accession>A0A6A6M4K2</accession>
<protein>
    <submittedName>
        <fullName evidence="1">Uncharacterized protein</fullName>
    </submittedName>
</protein>
<evidence type="ECO:0000313" key="2">
    <source>
        <dbReference type="Proteomes" id="UP000467840"/>
    </source>
</evidence>
<dbReference type="Proteomes" id="UP000467840">
    <property type="component" value="Chromosome 17"/>
</dbReference>
<comment type="caution">
    <text evidence="1">The sequence shown here is derived from an EMBL/GenBank/DDBJ whole genome shotgun (WGS) entry which is preliminary data.</text>
</comment>
<dbReference type="AlphaFoldDB" id="A0A6A6M4K2"/>